<keyword evidence="1" id="KW-0812">Transmembrane</keyword>
<comment type="caution">
    <text evidence="2">The sequence shown here is derived from an EMBL/GenBank/DDBJ whole genome shotgun (WGS) entry which is preliminary data.</text>
</comment>
<reference evidence="2" key="1">
    <citation type="submission" date="2023-03" db="EMBL/GenBank/DDBJ databases">
        <title>Massive genome expansion in bonnet fungi (Mycena s.s.) driven by repeated elements and novel gene families across ecological guilds.</title>
        <authorList>
            <consortium name="Lawrence Berkeley National Laboratory"/>
            <person name="Harder C.B."/>
            <person name="Miyauchi S."/>
            <person name="Viragh M."/>
            <person name="Kuo A."/>
            <person name="Thoen E."/>
            <person name="Andreopoulos B."/>
            <person name="Lu D."/>
            <person name="Skrede I."/>
            <person name="Drula E."/>
            <person name="Henrissat B."/>
            <person name="Morin E."/>
            <person name="Kohler A."/>
            <person name="Barry K."/>
            <person name="LaButti K."/>
            <person name="Morin E."/>
            <person name="Salamov A."/>
            <person name="Lipzen A."/>
            <person name="Mereny Z."/>
            <person name="Hegedus B."/>
            <person name="Baldrian P."/>
            <person name="Stursova M."/>
            <person name="Weitz H."/>
            <person name="Taylor A."/>
            <person name="Grigoriev I.V."/>
            <person name="Nagy L.G."/>
            <person name="Martin F."/>
            <person name="Kauserud H."/>
        </authorList>
    </citation>
    <scope>NUCLEOTIDE SEQUENCE</scope>
    <source>
        <strain evidence="2">CBHHK182m</strain>
    </source>
</reference>
<accession>A0AAD7J4F2</accession>
<name>A0AAD7J4F2_9AGAR</name>
<protein>
    <submittedName>
        <fullName evidence="2">Ribonuclease H-like domain-containing protein</fullName>
    </submittedName>
</protein>
<feature type="non-terminal residue" evidence="2">
    <location>
        <position position="562"/>
    </location>
</feature>
<keyword evidence="1" id="KW-1133">Transmembrane helix</keyword>
<evidence type="ECO:0000256" key="1">
    <source>
        <dbReference type="SAM" id="Phobius"/>
    </source>
</evidence>
<sequence length="562" mass="63008">EAANVFLRETEHLQEACLLTLLEDGWEDHLKHSIYGLVTAGIDIFPIIMSLNDLTGEHRNADKCLNIAVKSLELMGVPSAKHFIALTTDNPTTMQSFRRKFQLRFFWVLTFACFLHSLNTLIGEICSYPLIKKIITKANRTVTFFNSSHYWGGQLKEEAKRLNVTRGLKKNCESRWYALILLCLSVTIHRQPLSSICIRPDAQKKTNGLSPAAPDIITIVLNTPEFWPLLAQLTRIAKPIVDALGNCESRQATLADCMLQLICCARTMSQMVLEEGEDAGFLAHVKSMFDRCFKLIATPIHWLALFLHPLCRKLAVLSTVNGYSIDLMVETALKIAQQWKWTSTKAMQLKDDLRAYYQARSPFAGGKGDARSWWESVPKENHEGIRTLAIVLASVVPHSADVKRLFSDLGGIQTPRRNLLAVKTMEKTGKIRSRLNYELHERARAAQKSKHRKHGHMHAMEAAGINTDLAKDLDNPITWIPPLDGNDGEGYEDIVEKAVQDLQPVLNDEEPVILPAGSVIAGQIVDFAELERIERGERAGIEEEEDEIVGEAGGGSWNIEDL</sequence>
<organism evidence="2 3">
    <name type="scientific">Mycena metata</name>
    <dbReference type="NCBI Taxonomy" id="1033252"/>
    <lineage>
        <taxon>Eukaryota</taxon>
        <taxon>Fungi</taxon>
        <taxon>Dikarya</taxon>
        <taxon>Basidiomycota</taxon>
        <taxon>Agaricomycotina</taxon>
        <taxon>Agaricomycetes</taxon>
        <taxon>Agaricomycetidae</taxon>
        <taxon>Agaricales</taxon>
        <taxon>Marasmiineae</taxon>
        <taxon>Mycenaceae</taxon>
        <taxon>Mycena</taxon>
    </lineage>
</organism>
<evidence type="ECO:0000313" key="2">
    <source>
        <dbReference type="EMBL" id="KAJ7755888.1"/>
    </source>
</evidence>
<feature type="transmembrane region" description="Helical" evidence="1">
    <location>
        <begin position="103"/>
        <end position="122"/>
    </location>
</feature>
<dbReference type="AlphaFoldDB" id="A0AAD7J4F2"/>
<feature type="non-terminal residue" evidence="2">
    <location>
        <position position="1"/>
    </location>
</feature>
<proteinExistence type="predicted"/>
<keyword evidence="3" id="KW-1185">Reference proteome</keyword>
<dbReference type="SUPFAM" id="SSF53098">
    <property type="entry name" value="Ribonuclease H-like"/>
    <property type="match status" value="1"/>
</dbReference>
<keyword evidence="1" id="KW-0472">Membrane</keyword>
<dbReference type="EMBL" id="JARKIB010000048">
    <property type="protein sequence ID" value="KAJ7755888.1"/>
    <property type="molecule type" value="Genomic_DNA"/>
</dbReference>
<gene>
    <name evidence="2" type="ORF">B0H16DRAFT_1235625</name>
</gene>
<dbReference type="InterPro" id="IPR012337">
    <property type="entry name" value="RNaseH-like_sf"/>
</dbReference>
<dbReference type="Proteomes" id="UP001215598">
    <property type="component" value="Unassembled WGS sequence"/>
</dbReference>
<evidence type="ECO:0000313" key="3">
    <source>
        <dbReference type="Proteomes" id="UP001215598"/>
    </source>
</evidence>